<accession>A0A4Z0GJ08</accession>
<evidence type="ECO:0000313" key="2">
    <source>
        <dbReference type="EMBL" id="TGA96578.1"/>
    </source>
</evidence>
<dbReference type="OrthoDB" id="9813301at2"/>
<dbReference type="EMBL" id="SRJD01000022">
    <property type="protein sequence ID" value="TGA96578.1"/>
    <property type="molecule type" value="Genomic_DNA"/>
</dbReference>
<dbReference type="PANTHER" id="PTHR35788:SF1">
    <property type="entry name" value="EXPORTED PROTEIN"/>
    <property type="match status" value="1"/>
</dbReference>
<name>A0A4Z0GJ08_9BACL</name>
<dbReference type="Proteomes" id="UP000298347">
    <property type="component" value="Unassembled WGS sequence"/>
</dbReference>
<evidence type="ECO:0000256" key="1">
    <source>
        <dbReference type="SAM" id="MobiDB-lite"/>
    </source>
</evidence>
<dbReference type="RefSeq" id="WP_135349585.1">
    <property type="nucleotide sequence ID" value="NZ_SRJD01000022.1"/>
</dbReference>
<sequence>MIQMIIAGFLLLAQPATLQDSLTITEHGQIIAQINRAELAMPFPVGSMIDHRKYQQLIHHLEQKVNQAPINAGLDDQGRIIPEKNGRKLSKMGFKDQFNRYFFGHGPVRIEIPLVETYPKVDSELLAHIRVQKIGQYVTFFNAGNESRSHNILLAAQAIDNHVVFPNEVFSFNQVVGQRTTQKGYRTARIIVRGEYSEGVGGGICQVSSTLYNAADRAGLSIVQRYSHSKRVAYVPPGRDATVSWYGPDFRFQNTYNQPILIRAKKYGGSIAFSIYSSDVINFNPRKIPEASKHQPDETRADNSDRSTFTNHYFHIKEGIPYQTESEMPFKK</sequence>
<dbReference type="PANTHER" id="PTHR35788">
    <property type="entry name" value="EXPORTED PROTEIN-RELATED"/>
    <property type="match status" value="1"/>
</dbReference>
<organism evidence="2 3">
    <name type="scientific">Sporolactobacillus shoreae</name>
    <dbReference type="NCBI Taxonomy" id="1465501"/>
    <lineage>
        <taxon>Bacteria</taxon>
        <taxon>Bacillati</taxon>
        <taxon>Bacillota</taxon>
        <taxon>Bacilli</taxon>
        <taxon>Bacillales</taxon>
        <taxon>Sporolactobacillaceae</taxon>
        <taxon>Sporolactobacillus</taxon>
    </lineage>
</organism>
<comment type="caution">
    <text evidence="2">The sequence shown here is derived from an EMBL/GenBank/DDBJ whole genome shotgun (WGS) entry which is preliminary data.</text>
</comment>
<evidence type="ECO:0000313" key="3">
    <source>
        <dbReference type="Proteomes" id="UP000298347"/>
    </source>
</evidence>
<dbReference type="Pfam" id="PF04294">
    <property type="entry name" value="VanW"/>
    <property type="match status" value="1"/>
</dbReference>
<reference evidence="2 3" key="1">
    <citation type="journal article" date="2015" name="Int. J. Syst. Evol. Microbiol.">
        <title>Sporolactobacillus shoreae sp. nov. and Sporolactobacillus spathodeae sp. nov., two spore-forming lactic acid bacteria isolated from tree barks in Thailand.</title>
        <authorList>
            <person name="Thamacharoensuk T."/>
            <person name="Kitahara M."/>
            <person name="Ohkuma M."/>
            <person name="Thongchul N."/>
            <person name="Tanasupawat S."/>
        </authorList>
    </citation>
    <scope>NUCLEOTIDE SEQUENCE [LARGE SCALE GENOMIC DNA]</scope>
    <source>
        <strain evidence="2 3">BK92</strain>
    </source>
</reference>
<dbReference type="AlphaFoldDB" id="A0A4Z0GJ08"/>
<feature type="region of interest" description="Disordered" evidence="1">
    <location>
        <begin position="288"/>
        <end position="308"/>
    </location>
</feature>
<evidence type="ECO:0008006" key="4">
    <source>
        <dbReference type="Google" id="ProtNLM"/>
    </source>
</evidence>
<protein>
    <recommendedName>
        <fullName evidence="4">Peptidoglycan binding domain-containing protein</fullName>
    </recommendedName>
</protein>
<proteinExistence type="predicted"/>
<gene>
    <name evidence="2" type="ORF">E4665_14880</name>
</gene>
<dbReference type="InterPro" id="IPR007391">
    <property type="entry name" value="Vancomycin_resist_VanW"/>
</dbReference>
<dbReference type="InterPro" id="IPR052913">
    <property type="entry name" value="Glycopeptide_resist_protein"/>
</dbReference>
<keyword evidence="3" id="KW-1185">Reference proteome</keyword>
<feature type="compositionally biased region" description="Basic and acidic residues" evidence="1">
    <location>
        <begin position="288"/>
        <end position="305"/>
    </location>
</feature>